<feature type="domain" description="DUF7615" evidence="9">
    <location>
        <begin position="420"/>
        <end position="524"/>
    </location>
</feature>
<feature type="domain" description="DUF7081" evidence="8">
    <location>
        <begin position="85"/>
        <end position="175"/>
    </location>
</feature>
<dbReference type="EMBL" id="JBFOLJ010000019">
    <property type="protein sequence ID" value="KAL2463907.1"/>
    <property type="molecule type" value="Genomic_DNA"/>
</dbReference>
<keyword evidence="11" id="KW-1185">Reference proteome</keyword>
<gene>
    <name evidence="10" type="ORF">Fot_53563</name>
</gene>
<feature type="compositionally biased region" description="Polar residues" evidence="6">
    <location>
        <begin position="1"/>
        <end position="15"/>
    </location>
</feature>
<evidence type="ECO:0000256" key="2">
    <source>
        <dbReference type="ARBA" id="ARBA00022723"/>
    </source>
</evidence>
<dbReference type="GO" id="GO:0005634">
    <property type="term" value="C:nucleus"/>
    <property type="evidence" value="ECO:0007669"/>
    <property type="project" value="UniProtKB-SubCell"/>
</dbReference>
<dbReference type="InterPro" id="IPR032881">
    <property type="entry name" value="Oberon-like_PHD"/>
</dbReference>
<keyword evidence="4" id="KW-0862">Zinc</keyword>
<organism evidence="10 11">
    <name type="scientific">Forsythia ovata</name>
    <dbReference type="NCBI Taxonomy" id="205694"/>
    <lineage>
        <taxon>Eukaryota</taxon>
        <taxon>Viridiplantae</taxon>
        <taxon>Streptophyta</taxon>
        <taxon>Embryophyta</taxon>
        <taxon>Tracheophyta</taxon>
        <taxon>Spermatophyta</taxon>
        <taxon>Magnoliopsida</taxon>
        <taxon>eudicotyledons</taxon>
        <taxon>Gunneridae</taxon>
        <taxon>Pentapetalae</taxon>
        <taxon>asterids</taxon>
        <taxon>lamiids</taxon>
        <taxon>Lamiales</taxon>
        <taxon>Oleaceae</taxon>
        <taxon>Forsythieae</taxon>
        <taxon>Forsythia</taxon>
    </lineage>
</organism>
<name>A0ABD1PJ14_9LAMI</name>
<evidence type="ECO:0000259" key="8">
    <source>
        <dbReference type="Pfam" id="PF23299"/>
    </source>
</evidence>
<evidence type="ECO:0000313" key="11">
    <source>
        <dbReference type="Proteomes" id="UP001604277"/>
    </source>
</evidence>
<sequence>MADGTTSRITRNSNEVSKRPRCNKDVDELGQIGQLQIQCCHLGCLIVSLTFIMTCQPCKSMDIDSASVTKGSLCGQKENGMPLYPVSFYDSGEGLPYAPEDWPNPGDKWSWKVGGRIAASGYFLDRYMYTPIRLREGGRKTGFASKLSLEQYIRKKFPDADVNAFFASFSWKIPSKSSKKDDIELFKPPRETAEHSGSDSQFDDNRCKAGNRVCSSLSAPEDSVSDVMFCDICCSEPGFCRDCCCILCCKTINMAFGGYSYIRCEAKIDGHVCGHSAHIECALRAYMAGTVGGSIGLETEYYCRRCDSRTDLVSHVTRLLQTCESVDSRDDIEKILNVGICVLRGSKKTSAKQLLHQIEMAMAKLRNGTYIEDIWKKEDTAVTGVGPSPNAKCAFGFQNYEEPHDHKIGSPEPLSSTFDHRVESLKLEDEIDQILHALRKSQDFEYRLAEERLSAHKNYILNLYQQLDKERSDLSRHTPLKDPNTLLDAVQSRVDQIKREVYKLKDMEEVAKGFGRVSKHILKELFGLEVES</sequence>
<evidence type="ECO:0000256" key="6">
    <source>
        <dbReference type="SAM" id="MobiDB-lite"/>
    </source>
</evidence>
<dbReference type="PANTHER" id="PTHR33345:SF6">
    <property type="entry name" value="OS03G0747200 PROTEIN"/>
    <property type="match status" value="1"/>
</dbReference>
<dbReference type="Proteomes" id="UP001604277">
    <property type="component" value="Unassembled WGS sequence"/>
</dbReference>
<keyword evidence="5" id="KW-0539">Nucleus</keyword>
<proteinExistence type="predicted"/>
<evidence type="ECO:0000259" key="7">
    <source>
        <dbReference type="Pfam" id="PF07227"/>
    </source>
</evidence>
<comment type="caution">
    <text evidence="10">The sequence shown here is derived from an EMBL/GenBank/DDBJ whole genome shotgun (WGS) entry which is preliminary data.</text>
</comment>
<evidence type="ECO:0000256" key="3">
    <source>
        <dbReference type="ARBA" id="ARBA00022771"/>
    </source>
</evidence>
<dbReference type="Pfam" id="PF24590">
    <property type="entry name" value="DUF7615"/>
    <property type="match status" value="1"/>
</dbReference>
<keyword evidence="2" id="KW-0479">Metal-binding</keyword>
<evidence type="ECO:0000256" key="5">
    <source>
        <dbReference type="ARBA" id="ARBA00023242"/>
    </source>
</evidence>
<dbReference type="Pfam" id="PF23299">
    <property type="entry name" value="DUF7081"/>
    <property type="match status" value="1"/>
</dbReference>
<comment type="subcellular location">
    <subcellularLocation>
        <location evidence="1">Nucleus</location>
    </subcellularLocation>
</comment>
<evidence type="ECO:0000256" key="1">
    <source>
        <dbReference type="ARBA" id="ARBA00004123"/>
    </source>
</evidence>
<evidence type="ECO:0008006" key="12">
    <source>
        <dbReference type="Google" id="ProtNLM"/>
    </source>
</evidence>
<dbReference type="InterPro" id="IPR055508">
    <property type="entry name" value="DUF7081"/>
</dbReference>
<evidence type="ECO:0000256" key="4">
    <source>
        <dbReference type="ARBA" id="ARBA00022833"/>
    </source>
</evidence>
<reference evidence="11" key="1">
    <citation type="submission" date="2024-07" db="EMBL/GenBank/DDBJ databases">
        <title>Two chromosome-level genome assemblies of Korean endemic species Abeliophyllum distichum and Forsythia ovata (Oleaceae).</title>
        <authorList>
            <person name="Jang H."/>
        </authorList>
    </citation>
    <scope>NUCLEOTIDE SEQUENCE [LARGE SCALE GENOMIC DNA]</scope>
</reference>
<dbReference type="PANTHER" id="PTHR33345">
    <property type="entry name" value="ADAPTER PROTEIN, PUTATIVE-RELATED"/>
    <property type="match status" value="1"/>
</dbReference>
<evidence type="ECO:0000259" key="9">
    <source>
        <dbReference type="Pfam" id="PF24590"/>
    </source>
</evidence>
<dbReference type="GO" id="GO:0008270">
    <property type="term" value="F:zinc ion binding"/>
    <property type="evidence" value="ECO:0007669"/>
    <property type="project" value="UniProtKB-KW"/>
</dbReference>
<dbReference type="Pfam" id="PF07227">
    <property type="entry name" value="PHD_Oberon"/>
    <property type="match status" value="1"/>
</dbReference>
<accession>A0ABD1PJ14</accession>
<dbReference type="InterPro" id="IPR056034">
    <property type="entry name" value="DUF7615"/>
</dbReference>
<keyword evidence="3" id="KW-0863">Zinc-finger</keyword>
<feature type="region of interest" description="Disordered" evidence="6">
    <location>
        <begin position="1"/>
        <end position="20"/>
    </location>
</feature>
<protein>
    <recommendedName>
        <fullName evidence="12">Oberon PHD finger domain-containing protein</fullName>
    </recommendedName>
</protein>
<dbReference type="AlphaFoldDB" id="A0ABD1PJ14"/>
<feature type="domain" description="Oberon-like PHD finger" evidence="7">
    <location>
        <begin position="210"/>
        <end position="341"/>
    </location>
</feature>
<evidence type="ECO:0000313" key="10">
    <source>
        <dbReference type="EMBL" id="KAL2463907.1"/>
    </source>
</evidence>